<name>A0A1A7WY33_9TELE</name>
<sequence>LFLHFLGPPIWRSLEKLRSGDVLQREEWSCRDILLGTFSTENNVFQNCVFSPRLFFCNSYLDSALFLITDPAAAMLDSERVRHNRVLKTKPTANTLP</sequence>
<gene>
    <name evidence="1" type="primary">CABZ01041812.1</name>
</gene>
<dbReference type="EMBL" id="HADW01009069">
    <property type="protein sequence ID" value="SBP10469.1"/>
    <property type="molecule type" value="Transcribed_RNA"/>
</dbReference>
<evidence type="ECO:0000313" key="1">
    <source>
        <dbReference type="EMBL" id="SBP10469.1"/>
    </source>
</evidence>
<dbReference type="AlphaFoldDB" id="A0A1A7WY33"/>
<accession>A0A1A7WY33</accession>
<feature type="non-terminal residue" evidence="1">
    <location>
        <position position="97"/>
    </location>
</feature>
<reference evidence="1" key="2">
    <citation type="submission" date="2016-06" db="EMBL/GenBank/DDBJ databases">
        <title>The genome of a short-lived fish provides insights into sex chromosome evolution and the genetic control of aging.</title>
        <authorList>
            <person name="Reichwald K."/>
            <person name="Felder M."/>
            <person name="Petzold A."/>
            <person name="Koch P."/>
            <person name="Groth M."/>
            <person name="Platzer M."/>
        </authorList>
    </citation>
    <scope>NUCLEOTIDE SEQUENCE</scope>
    <source>
        <tissue evidence="1">Brain</tissue>
    </source>
</reference>
<feature type="non-terminal residue" evidence="1">
    <location>
        <position position="1"/>
    </location>
</feature>
<organism evidence="1">
    <name type="scientific">Iconisemion striatum</name>
    <dbReference type="NCBI Taxonomy" id="60296"/>
    <lineage>
        <taxon>Eukaryota</taxon>
        <taxon>Metazoa</taxon>
        <taxon>Chordata</taxon>
        <taxon>Craniata</taxon>
        <taxon>Vertebrata</taxon>
        <taxon>Euteleostomi</taxon>
        <taxon>Actinopterygii</taxon>
        <taxon>Neopterygii</taxon>
        <taxon>Teleostei</taxon>
        <taxon>Neoteleostei</taxon>
        <taxon>Acanthomorphata</taxon>
        <taxon>Ovalentaria</taxon>
        <taxon>Atherinomorphae</taxon>
        <taxon>Cyprinodontiformes</taxon>
        <taxon>Nothobranchiidae</taxon>
        <taxon>Iconisemion</taxon>
    </lineage>
</organism>
<proteinExistence type="predicted"/>
<reference evidence="1" key="1">
    <citation type="submission" date="2016-05" db="EMBL/GenBank/DDBJ databases">
        <authorList>
            <person name="Lavstsen T."/>
            <person name="Jespersen J.S."/>
        </authorList>
    </citation>
    <scope>NUCLEOTIDE SEQUENCE</scope>
    <source>
        <tissue evidence="1">Brain</tissue>
    </source>
</reference>
<protein>
    <submittedName>
        <fullName evidence="1">Uncharacterized protein</fullName>
    </submittedName>
</protein>